<feature type="compositionally biased region" description="Polar residues" evidence="1">
    <location>
        <begin position="1"/>
        <end position="10"/>
    </location>
</feature>
<feature type="region of interest" description="Disordered" evidence="1">
    <location>
        <begin position="1"/>
        <end position="44"/>
    </location>
</feature>
<feature type="transmembrane region" description="Helical" evidence="2">
    <location>
        <begin position="58"/>
        <end position="82"/>
    </location>
</feature>
<name>W9XB97_9EURO</name>
<dbReference type="RefSeq" id="XP_007737993.1">
    <property type="nucleotide sequence ID" value="XM_007739803.1"/>
</dbReference>
<evidence type="ECO:0000313" key="3">
    <source>
        <dbReference type="EMBL" id="EXJ77483.1"/>
    </source>
</evidence>
<evidence type="ECO:0000256" key="2">
    <source>
        <dbReference type="SAM" id="Phobius"/>
    </source>
</evidence>
<keyword evidence="2" id="KW-0812">Transmembrane</keyword>
<feature type="transmembrane region" description="Helical" evidence="2">
    <location>
        <begin position="184"/>
        <end position="207"/>
    </location>
</feature>
<comment type="caution">
    <text evidence="3">The sequence shown here is derived from an EMBL/GenBank/DDBJ whole genome shotgun (WGS) entry which is preliminary data.</text>
</comment>
<dbReference type="OrthoDB" id="4148416at2759"/>
<dbReference type="EMBL" id="AMGY01000010">
    <property type="protein sequence ID" value="EXJ77483.1"/>
    <property type="molecule type" value="Genomic_DNA"/>
</dbReference>
<dbReference type="AlphaFoldDB" id="W9XB97"/>
<protein>
    <submittedName>
        <fullName evidence="3">Uncharacterized protein</fullName>
    </submittedName>
</protein>
<evidence type="ECO:0000313" key="4">
    <source>
        <dbReference type="Proteomes" id="UP000019478"/>
    </source>
</evidence>
<gene>
    <name evidence="3" type="ORF">A1O3_09709</name>
</gene>
<sequence length="331" mass="36683">MKFITRQVSTGDIFPISQPRRPRQRDRDQEQAQDEDQPLKPVRPQQPALLRLHRFRTIVLPMLLVLVFTSLILAAIYAYCVAKPHTQIADRLAQNSTAEADSSLFGKRALAPGFSLPLPLPLHTIASTLTLTTRSTTSQTEPQGQPVTALLFYTLTTPGVSLVHLSFELITHHHNAEHLHGRRVYFAVLAASSLLVAGWITTLSFWMHCELPSLNKSSFQSNSSSSSHSIASQAFCPAQVRGHFMYGIHEVSIVKAVLAWVIVLVYLCHIVLLGLALKAQRRMWRLTRSLEIEHGEASEVVIRLEDEEGDGSGRGHGHGNGKGLVGKEMTL</sequence>
<proteinExistence type="predicted"/>
<reference evidence="3 4" key="1">
    <citation type="submission" date="2013-03" db="EMBL/GenBank/DDBJ databases">
        <title>The Genome Sequence of Capronia epimyces CBS 606.96.</title>
        <authorList>
            <consortium name="The Broad Institute Genomics Platform"/>
            <person name="Cuomo C."/>
            <person name="de Hoog S."/>
            <person name="Gorbushina A."/>
            <person name="Walker B."/>
            <person name="Young S.K."/>
            <person name="Zeng Q."/>
            <person name="Gargeya S."/>
            <person name="Fitzgerald M."/>
            <person name="Haas B."/>
            <person name="Abouelleil A."/>
            <person name="Allen A.W."/>
            <person name="Alvarado L."/>
            <person name="Arachchi H.M."/>
            <person name="Berlin A.M."/>
            <person name="Chapman S.B."/>
            <person name="Gainer-Dewar J."/>
            <person name="Goldberg J."/>
            <person name="Griggs A."/>
            <person name="Gujja S."/>
            <person name="Hansen M."/>
            <person name="Howarth C."/>
            <person name="Imamovic A."/>
            <person name="Ireland A."/>
            <person name="Larimer J."/>
            <person name="McCowan C."/>
            <person name="Murphy C."/>
            <person name="Pearson M."/>
            <person name="Poon T.W."/>
            <person name="Priest M."/>
            <person name="Roberts A."/>
            <person name="Saif S."/>
            <person name="Shea T."/>
            <person name="Sisk P."/>
            <person name="Sykes S."/>
            <person name="Wortman J."/>
            <person name="Nusbaum C."/>
            <person name="Birren B."/>
        </authorList>
    </citation>
    <scope>NUCLEOTIDE SEQUENCE [LARGE SCALE GENOMIC DNA]</scope>
    <source>
        <strain evidence="3 4">CBS 606.96</strain>
    </source>
</reference>
<dbReference type="Proteomes" id="UP000019478">
    <property type="component" value="Unassembled WGS sequence"/>
</dbReference>
<keyword evidence="4" id="KW-1185">Reference proteome</keyword>
<keyword evidence="2" id="KW-0472">Membrane</keyword>
<organism evidence="3 4">
    <name type="scientific">Capronia epimyces CBS 606.96</name>
    <dbReference type="NCBI Taxonomy" id="1182542"/>
    <lineage>
        <taxon>Eukaryota</taxon>
        <taxon>Fungi</taxon>
        <taxon>Dikarya</taxon>
        <taxon>Ascomycota</taxon>
        <taxon>Pezizomycotina</taxon>
        <taxon>Eurotiomycetes</taxon>
        <taxon>Chaetothyriomycetidae</taxon>
        <taxon>Chaetothyriales</taxon>
        <taxon>Herpotrichiellaceae</taxon>
        <taxon>Capronia</taxon>
    </lineage>
</organism>
<dbReference type="GeneID" id="19173793"/>
<evidence type="ECO:0000256" key="1">
    <source>
        <dbReference type="SAM" id="MobiDB-lite"/>
    </source>
</evidence>
<accession>W9XB97</accession>
<keyword evidence="2" id="KW-1133">Transmembrane helix</keyword>
<feature type="transmembrane region" description="Helical" evidence="2">
    <location>
        <begin position="257"/>
        <end position="277"/>
    </location>
</feature>
<dbReference type="HOGENOM" id="CLU_978444_0_0_1"/>